<dbReference type="Proteomes" id="UP000272474">
    <property type="component" value="Unassembled WGS sequence"/>
</dbReference>
<proteinExistence type="predicted"/>
<keyword evidence="3" id="KW-1185">Reference proteome</keyword>
<evidence type="ECO:0000256" key="1">
    <source>
        <dbReference type="SAM" id="Phobius"/>
    </source>
</evidence>
<evidence type="ECO:0000313" key="2">
    <source>
        <dbReference type="EMBL" id="RKN46835.1"/>
    </source>
</evidence>
<comment type="caution">
    <text evidence="2">The sequence shown here is derived from an EMBL/GenBank/DDBJ whole genome shotgun (WGS) entry which is preliminary data.</text>
</comment>
<evidence type="ECO:0000313" key="3">
    <source>
        <dbReference type="Proteomes" id="UP000272474"/>
    </source>
</evidence>
<keyword evidence="1" id="KW-0812">Transmembrane</keyword>
<keyword evidence="1" id="KW-0472">Membrane</keyword>
<feature type="transmembrane region" description="Helical" evidence="1">
    <location>
        <begin position="36"/>
        <end position="57"/>
    </location>
</feature>
<keyword evidence="1" id="KW-1133">Transmembrane helix</keyword>
<feature type="transmembrane region" description="Helical" evidence="1">
    <location>
        <begin position="94"/>
        <end position="114"/>
    </location>
</feature>
<dbReference type="RefSeq" id="WP_120674407.1">
    <property type="nucleotide sequence ID" value="NZ_RBAL01000001.1"/>
</dbReference>
<dbReference type="AlphaFoldDB" id="A0A3A9ZF97"/>
<feature type="transmembrane region" description="Helical" evidence="1">
    <location>
        <begin position="6"/>
        <end position="24"/>
    </location>
</feature>
<dbReference type="EMBL" id="RBAL01000001">
    <property type="protein sequence ID" value="RKN46835.1"/>
    <property type="molecule type" value="Genomic_DNA"/>
</dbReference>
<reference evidence="2 3" key="1">
    <citation type="journal article" date="2014" name="Int. J. Syst. Evol. Microbiol.">
        <title>Streptomyces hoynatensis sp. nov., isolated from deep marine sediment.</title>
        <authorList>
            <person name="Veyisoglu A."/>
            <person name="Sahin N."/>
        </authorList>
    </citation>
    <scope>NUCLEOTIDE SEQUENCE [LARGE SCALE GENOMIC DNA]</scope>
    <source>
        <strain evidence="2 3">KCTC 29097</strain>
    </source>
</reference>
<protein>
    <recommendedName>
        <fullName evidence="4">Integral membrane protein</fullName>
    </recommendedName>
</protein>
<evidence type="ECO:0008006" key="4">
    <source>
        <dbReference type="Google" id="ProtNLM"/>
    </source>
</evidence>
<name>A0A3A9ZF97_9ACTN</name>
<sequence length="115" mass="11749">MDVTIDLVLALHILGIGALLGGFLTQVQAARGGQAAIVPAMLAGAAAMLVTGVTLVGLDQAADHPVDNVKIGVKLAVLVVILGIVYVRRGERVPAGLFWAVGLLTAANVFIATVW</sequence>
<dbReference type="OrthoDB" id="3830423at2"/>
<accession>A0A3A9ZF97</accession>
<feature type="transmembrane region" description="Helical" evidence="1">
    <location>
        <begin position="69"/>
        <end position="87"/>
    </location>
</feature>
<gene>
    <name evidence="2" type="ORF">D7294_01050</name>
</gene>
<organism evidence="2 3">
    <name type="scientific">Streptomyces hoynatensis</name>
    <dbReference type="NCBI Taxonomy" id="1141874"/>
    <lineage>
        <taxon>Bacteria</taxon>
        <taxon>Bacillati</taxon>
        <taxon>Actinomycetota</taxon>
        <taxon>Actinomycetes</taxon>
        <taxon>Kitasatosporales</taxon>
        <taxon>Streptomycetaceae</taxon>
        <taxon>Streptomyces</taxon>
    </lineage>
</organism>